<dbReference type="GO" id="GO:0003676">
    <property type="term" value="F:nucleic acid binding"/>
    <property type="evidence" value="ECO:0007669"/>
    <property type="project" value="InterPro"/>
</dbReference>
<dbReference type="Pfam" id="PF13358">
    <property type="entry name" value="DDE_3"/>
    <property type="match status" value="1"/>
</dbReference>
<gene>
    <name evidence="2" type="ORF">EV674_1462</name>
</gene>
<dbReference type="Proteomes" id="UP000295182">
    <property type="component" value="Unassembled WGS sequence"/>
</dbReference>
<reference evidence="2 3" key="1">
    <citation type="submission" date="2019-03" db="EMBL/GenBank/DDBJ databases">
        <title>Genomic Encyclopedia of Type Strains, Phase IV (KMG-IV): sequencing the most valuable type-strain genomes for metagenomic binning, comparative biology and taxonomic classification.</title>
        <authorList>
            <person name="Goeker M."/>
        </authorList>
    </citation>
    <scope>NUCLEOTIDE SEQUENCE [LARGE SCALE GENOMIC DNA]</scope>
    <source>
        <strain evidence="2 3">DSM 1837</strain>
    </source>
</reference>
<keyword evidence="2" id="KW-0255">Endonuclease</keyword>
<keyword evidence="2" id="KW-0540">Nuclease</keyword>
<organism evidence="2 3">
    <name type="scientific">Simplicispira metamorpha</name>
    <dbReference type="NCBI Taxonomy" id="80881"/>
    <lineage>
        <taxon>Bacteria</taxon>
        <taxon>Pseudomonadati</taxon>
        <taxon>Pseudomonadota</taxon>
        <taxon>Betaproteobacteria</taxon>
        <taxon>Burkholderiales</taxon>
        <taxon>Comamonadaceae</taxon>
        <taxon>Simplicispira</taxon>
    </lineage>
</organism>
<keyword evidence="3" id="KW-1185">Reference proteome</keyword>
<feature type="domain" description="Tc1-like transposase DDE" evidence="1">
    <location>
        <begin position="2"/>
        <end position="35"/>
    </location>
</feature>
<dbReference type="InterPro" id="IPR038717">
    <property type="entry name" value="Tc1-like_DDE_dom"/>
</dbReference>
<keyword evidence="2" id="KW-0378">Hydrolase</keyword>
<evidence type="ECO:0000259" key="1">
    <source>
        <dbReference type="Pfam" id="PF13358"/>
    </source>
</evidence>
<dbReference type="GO" id="GO:0004519">
    <property type="term" value="F:endonuclease activity"/>
    <property type="evidence" value="ECO:0007669"/>
    <property type="project" value="UniProtKB-KW"/>
</dbReference>
<dbReference type="Gene3D" id="3.30.420.10">
    <property type="entry name" value="Ribonuclease H-like superfamily/Ribonuclease H"/>
    <property type="match status" value="1"/>
</dbReference>
<evidence type="ECO:0000313" key="3">
    <source>
        <dbReference type="Proteomes" id="UP000295182"/>
    </source>
</evidence>
<dbReference type="InterPro" id="IPR036397">
    <property type="entry name" value="RNaseH_sf"/>
</dbReference>
<name>A0A4R2MU51_9BURK</name>
<comment type="caution">
    <text evidence="2">The sequence shown here is derived from an EMBL/GenBank/DDBJ whole genome shotgun (WGS) entry which is preliminary data.</text>
</comment>
<sequence>MQYLPPYSPDLNPIEQVFAKIKTLLRSAAARTGQALEQGIRELLDVFAPAECANYIRHGGYGSSG</sequence>
<dbReference type="AlphaFoldDB" id="A0A4R2MU51"/>
<dbReference type="EMBL" id="SLXH01000046">
    <property type="protein sequence ID" value="TCP11266.1"/>
    <property type="molecule type" value="Genomic_DNA"/>
</dbReference>
<protein>
    <submittedName>
        <fullName evidence="2">DDE superfamily endonuclease</fullName>
    </submittedName>
</protein>
<accession>A0A4R2MU51</accession>
<proteinExistence type="predicted"/>
<evidence type="ECO:0000313" key="2">
    <source>
        <dbReference type="EMBL" id="TCP11266.1"/>
    </source>
</evidence>